<evidence type="ECO:0000313" key="3">
    <source>
        <dbReference type="Proteomes" id="UP001302745"/>
    </source>
</evidence>
<sequence length="632" mass="68336">MSSSPYLSRLTRTRSHRSLFTEEFDSQHTLPHLDVDLGDMTSSPTPRDIRRLASDHDFVLGAYPAPRRLGWWPFVATHLSIPAALGAGIIFVVVAIVYTSEMSKRMLECPSWANSCDMADGWTIENLGTVQGIIAMVYLIGMVALAFAALRLCEATVWPLLHKQTFTVNGLNAYLSTTRGSLMSAPAAIMSVRSLAAGFVLACALVVTLLPFAAPPLVGHAYSPTMQSVQLESNYTPGGGITELYAQTNPPTSVMVRVLAAYNSWATNPSLEPMPEYRDWYIDREAMGERGNFTAKAVRFQTSISCRPHQLQQLNKVNLWWNAFLTNMTRTNNNSTQPGEKNSTAEVWIRPQPQLTLWADNFEFVSERRTKTTLVFAALNGTIEGGSTTPFLLGNMTSASSIACDVEIEAIDDVLSVGGTAPLAPSDTTNLNLPILSSTSNLTLSPAASPQTGLNELLLWFTVAPLLASTSVDGTQPMFTNSTTTGLPLAYTASSSFLSPNTWTTAGLQHFIRLSIGALAQATTTPSHNNPPPPSSSSSSTILVIKTTHPTKTLSRPRRALLLLLLPPPPPLTPLLTLTLTLALAITTSHLHARLAIPVMRLADLGELLKSSQTGWVREVAGTDAAKTFLPH</sequence>
<dbReference type="EMBL" id="MU856921">
    <property type="protein sequence ID" value="KAK4154124.1"/>
    <property type="molecule type" value="Genomic_DNA"/>
</dbReference>
<accession>A0AAN6VML8</accession>
<gene>
    <name evidence="2" type="ORF">C8A00DRAFT_33150</name>
</gene>
<evidence type="ECO:0000313" key="2">
    <source>
        <dbReference type="EMBL" id="KAK4154124.1"/>
    </source>
</evidence>
<name>A0AAN6VML8_9PEZI</name>
<organism evidence="2 3">
    <name type="scientific">Chaetomidium leptoderma</name>
    <dbReference type="NCBI Taxonomy" id="669021"/>
    <lineage>
        <taxon>Eukaryota</taxon>
        <taxon>Fungi</taxon>
        <taxon>Dikarya</taxon>
        <taxon>Ascomycota</taxon>
        <taxon>Pezizomycotina</taxon>
        <taxon>Sordariomycetes</taxon>
        <taxon>Sordariomycetidae</taxon>
        <taxon>Sordariales</taxon>
        <taxon>Chaetomiaceae</taxon>
        <taxon>Chaetomidium</taxon>
    </lineage>
</organism>
<proteinExistence type="predicted"/>
<protein>
    <submittedName>
        <fullName evidence="2">Uncharacterized protein</fullName>
    </submittedName>
</protein>
<keyword evidence="1" id="KW-0812">Transmembrane</keyword>
<feature type="transmembrane region" description="Helical" evidence="1">
    <location>
        <begin position="195"/>
        <end position="214"/>
    </location>
</feature>
<reference evidence="2" key="1">
    <citation type="journal article" date="2023" name="Mol. Phylogenet. Evol.">
        <title>Genome-scale phylogeny and comparative genomics of the fungal order Sordariales.</title>
        <authorList>
            <person name="Hensen N."/>
            <person name="Bonometti L."/>
            <person name="Westerberg I."/>
            <person name="Brannstrom I.O."/>
            <person name="Guillou S."/>
            <person name="Cros-Aarteil S."/>
            <person name="Calhoun S."/>
            <person name="Haridas S."/>
            <person name="Kuo A."/>
            <person name="Mondo S."/>
            <person name="Pangilinan J."/>
            <person name="Riley R."/>
            <person name="LaButti K."/>
            <person name="Andreopoulos B."/>
            <person name="Lipzen A."/>
            <person name="Chen C."/>
            <person name="Yan M."/>
            <person name="Daum C."/>
            <person name="Ng V."/>
            <person name="Clum A."/>
            <person name="Steindorff A."/>
            <person name="Ohm R.A."/>
            <person name="Martin F."/>
            <person name="Silar P."/>
            <person name="Natvig D.O."/>
            <person name="Lalanne C."/>
            <person name="Gautier V."/>
            <person name="Ament-Velasquez S.L."/>
            <person name="Kruys A."/>
            <person name="Hutchinson M.I."/>
            <person name="Powell A.J."/>
            <person name="Barry K."/>
            <person name="Miller A.N."/>
            <person name="Grigoriev I.V."/>
            <person name="Debuchy R."/>
            <person name="Gladieux P."/>
            <person name="Hiltunen Thoren M."/>
            <person name="Johannesson H."/>
        </authorList>
    </citation>
    <scope>NUCLEOTIDE SEQUENCE</scope>
    <source>
        <strain evidence="2">CBS 538.74</strain>
    </source>
</reference>
<feature type="transmembrane region" description="Helical" evidence="1">
    <location>
        <begin position="74"/>
        <end position="98"/>
    </location>
</feature>
<dbReference type="AlphaFoldDB" id="A0AAN6VML8"/>
<comment type="caution">
    <text evidence="2">The sequence shown here is derived from an EMBL/GenBank/DDBJ whole genome shotgun (WGS) entry which is preliminary data.</text>
</comment>
<dbReference type="Proteomes" id="UP001302745">
    <property type="component" value="Unassembled WGS sequence"/>
</dbReference>
<feature type="transmembrane region" description="Helical" evidence="1">
    <location>
        <begin position="132"/>
        <end position="153"/>
    </location>
</feature>
<keyword evidence="1" id="KW-1133">Transmembrane helix</keyword>
<keyword evidence="1" id="KW-0472">Membrane</keyword>
<feature type="non-terminal residue" evidence="2">
    <location>
        <position position="632"/>
    </location>
</feature>
<keyword evidence="3" id="KW-1185">Reference proteome</keyword>
<evidence type="ECO:0000256" key="1">
    <source>
        <dbReference type="SAM" id="Phobius"/>
    </source>
</evidence>
<reference evidence="2" key="2">
    <citation type="submission" date="2023-05" db="EMBL/GenBank/DDBJ databases">
        <authorList>
            <consortium name="Lawrence Berkeley National Laboratory"/>
            <person name="Steindorff A."/>
            <person name="Hensen N."/>
            <person name="Bonometti L."/>
            <person name="Westerberg I."/>
            <person name="Brannstrom I.O."/>
            <person name="Guillou S."/>
            <person name="Cros-Aarteil S."/>
            <person name="Calhoun S."/>
            <person name="Haridas S."/>
            <person name="Kuo A."/>
            <person name="Mondo S."/>
            <person name="Pangilinan J."/>
            <person name="Riley R."/>
            <person name="Labutti K."/>
            <person name="Andreopoulos B."/>
            <person name="Lipzen A."/>
            <person name="Chen C."/>
            <person name="Yanf M."/>
            <person name="Daum C."/>
            <person name="Ng V."/>
            <person name="Clum A."/>
            <person name="Ohm R."/>
            <person name="Martin F."/>
            <person name="Silar P."/>
            <person name="Natvig D."/>
            <person name="Lalanne C."/>
            <person name="Gautier V."/>
            <person name="Ament-Velasquez S.L."/>
            <person name="Kruys A."/>
            <person name="Hutchinson M.I."/>
            <person name="Powell A.J."/>
            <person name="Barry K."/>
            <person name="Miller A.N."/>
            <person name="Grigoriev I.V."/>
            <person name="Debuchy R."/>
            <person name="Gladieux P."/>
            <person name="Thoren M.H."/>
            <person name="Johannesson H."/>
        </authorList>
    </citation>
    <scope>NUCLEOTIDE SEQUENCE</scope>
    <source>
        <strain evidence="2">CBS 538.74</strain>
    </source>
</reference>